<evidence type="ECO:0000256" key="10">
    <source>
        <dbReference type="SAM" id="Coils"/>
    </source>
</evidence>
<dbReference type="Pfam" id="PF00046">
    <property type="entry name" value="Homeodomain"/>
    <property type="match status" value="1"/>
</dbReference>
<dbReference type="Gramene" id="mRNA:MD08G0065200">
    <property type="protein sequence ID" value="mRNA:MD08G0065200"/>
    <property type="gene ID" value="MD08G0065200"/>
</dbReference>
<evidence type="ECO:0000256" key="6">
    <source>
        <dbReference type="ARBA" id="ARBA00023163"/>
    </source>
</evidence>
<dbReference type="InterPro" id="IPR003106">
    <property type="entry name" value="Leu_zip_homeo"/>
</dbReference>
<dbReference type="PANTHER" id="PTHR45714">
    <property type="entry name" value="HOMEOBOX-LEUCINE ZIPPER PROTEIN HAT14"/>
    <property type="match status" value="1"/>
</dbReference>
<evidence type="ECO:0000256" key="11">
    <source>
        <dbReference type="SAM" id="MobiDB-lite"/>
    </source>
</evidence>
<comment type="caution">
    <text evidence="13">The sequence shown here is derived from an EMBL/GenBank/DDBJ whole genome shotgun (WGS) entry which is preliminary data.</text>
</comment>
<keyword evidence="6" id="KW-0804">Transcription</keyword>
<feature type="region of interest" description="Disordered" evidence="11">
    <location>
        <begin position="127"/>
        <end position="153"/>
    </location>
</feature>
<evidence type="ECO:0000259" key="12">
    <source>
        <dbReference type="PROSITE" id="PS50071"/>
    </source>
</evidence>
<dbReference type="CDD" id="cd00086">
    <property type="entry name" value="homeodomain"/>
    <property type="match status" value="1"/>
</dbReference>
<gene>
    <name evidence="13" type="ORF">DVH24_020543</name>
</gene>
<evidence type="ECO:0000256" key="5">
    <source>
        <dbReference type="ARBA" id="ARBA00023155"/>
    </source>
</evidence>
<dbReference type="PANTHER" id="PTHR45714:SF24">
    <property type="entry name" value="HOMEOBOX DOMAIN-CONTAINING PROTEIN"/>
    <property type="match status" value="1"/>
</dbReference>
<dbReference type="SMR" id="A0A498J7S0"/>
<feature type="coiled-coil region" evidence="10">
    <location>
        <begin position="194"/>
        <end position="235"/>
    </location>
</feature>
<evidence type="ECO:0000256" key="4">
    <source>
        <dbReference type="ARBA" id="ARBA00023125"/>
    </source>
</evidence>
<dbReference type="GO" id="GO:0043565">
    <property type="term" value="F:sequence-specific DNA binding"/>
    <property type="evidence" value="ECO:0007669"/>
    <property type="project" value="InterPro"/>
</dbReference>
<sequence>MGFDHEACNTGLGLSLGCQGNPDHHTNLQAFDLDHQKKKKIQLKYDHLLPALTLGPSSGASKIEAAKSDDHLLQVVYVQAQERASSPCSGAVSSFSNSSSFKRDRGLGVEEIEGEVEEDRVVNITTSSRVSDELYDQDQDHEGSPRKKLRLTKEQSATLEDSFREHTTLNPKQKQELARKLNLRPRQVEVWFQNRRARTKLKQTEAECELLKQCCETLKDENRRLHKELQELKLMKHTATAAAPLYMKFPTATLTMCPSCEKICNGGDHYNHNHESSTSPFLVGSNKTHLIFNPYSTHPSTAC</sequence>
<dbReference type="SMART" id="SM00389">
    <property type="entry name" value="HOX"/>
    <property type="match status" value="1"/>
</dbReference>
<evidence type="ECO:0000256" key="1">
    <source>
        <dbReference type="ARBA" id="ARBA00004123"/>
    </source>
</evidence>
<organism evidence="13 14">
    <name type="scientific">Malus domestica</name>
    <name type="common">Apple</name>
    <name type="synonym">Pyrus malus</name>
    <dbReference type="NCBI Taxonomy" id="3750"/>
    <lineage>
        <taxon>Eukaryota</taxon>
        <taxon>Viridiplantae</taxon>
        <taxon>Streptophyta</taxon>
        <taxon>Embryophyta</taxon>
        <taxon>Tracheophyta</taxon>
        <taxon>Spermatophyta</taxon>
        <taxon>Magnoliopsida</taxon>
        <taxon>eudicotyledons</taxon>
        <taxon>Gunneridae</taxon>
        <taxon>Pentapetalae</taxon>
        <taxon>rosids</taxon>
        <taxon>fabids</taxon>
        <taxon>Rosales</taxon>
        <taxon>Rosaceae</taxon>
        <taxon>Amygdaloideae</taxon>
        <taxon>Maleae</taxon>
        <taxon>Malus</taxon>
    </lineage>
</organism>
<evidence type="ECO:0000313" key="14">
    <source>
        <dbReference type="Proteomes" id="UP000290289"/>
    </source>
</evidence>
<evidence type="ECO:0000256" key="7">
    <source>
        <dbReference type="ARBA" id="ARBA00023242"/>
    </source>
</evidence>
<dbReference type="FunFam" id="1.10.10.60:FF:000577">
    <property type="entry name" value="Homeobox-leucine zipper protein 18"/>
    <property type="match status" value="1"/>
</dbReference>
<dbReference type="GO" id="GO:0000981">
    <property type="term" value="F:DNA-binding transcription factor activity, RNA polymerase II-specific"/>
    <property type="evidence" value="ECO:0007669"/>
    <property type="project" value="InterPro"/>
</dbReference>
<dbReference type="InterPro" id="IPR009057">
    <property type="entry name" value="Homeodomain-like_sf"/>
</dbReference>
<reference evidence="13 14" key="1">
    <citation type="submission" date="2018-10" db="EMBL/GenBank/DDBJ databases">
        <title>A high-quality apple genome assembly.</title>
        <authorList>
            <person name="Hu J."/>
        </authorList>
    </citation>
    <scope>NUCLEOTIDE SEQUENCE [LARGE SCALE GENOMIC DNA]</scope>
    <source>
        <strain evidence="14">cv. HFTH1</strain>
        <tissue evidence="13">Young leaf</tissue>
    </source>
</reference>
<comment type="subcellular location">
    <subcellularLocation>
        <location evidence="1 8 9">Nucleus</location>
    </subcellularLocation>
</comment>
<keyword evidence="7 8" id="KW-0539">Nucleus</keyword>
<keyword evidence="3" id="KW-0805">Transcription regulation</keyword>
<proteinExistence type="inferred from homology"/>
<dbReference type="EMBL" id="RDQH01000334">
    <property type="protein sequence ID" value="RXH91520.1"/>
    <property type="molecule type" value="Genomic_DNA"/>
</dbReference>
<feature type="domain" description="Homeobox" evidence="12">
    <location>
        <begin position="142"/>
        <end position="202"/>
    </location>
</feature>
<dbReference type="AlphaFoldDB" id="A0A498J7S0"/>
<keyword evidence="14" id="KW-1185">Reference proteome</keyword>
<evidence type="ECO:0000256" key="9">
    <source>
        <dbReference type="RuleBase" id="RU000682"/>
    </source>
</evidence>
<evidence type="ECO:0000256" key="8">
    <source>
        <dbReference type="PROSITE-ProRule" id="PRU00108"/>
    </source>
</evidence>
<accession>A0A498J7S0</accession>
<dbReference type="InterPro" id="IPR001356">
    <property type="entry name" value="HD"/>
</dbReference>
<dbReference type="InterPro" id="IPR050762">
    <property type="entry name" value="HD-ZIP_Homeobox_LZ_Class_II"/>
</dbReference>
<protein>
    <recommendedName>
        <fullName evidence="12">Homeobox domain-containing protein</fullName>
    </recommendedName>
</protein>
<evidence type="ECO:0000313" key="13">
    <source>
        <dbReference type="EMBL" id="RXH91520.1"/>
    </source>
</evidence>
<dbReference type="InterPro" id="IPR017970">
    <property type="entry name" value="Homeobox_CS"/>
</dbReference>
<comment type="similarity">
    <text evidence="2">Belongs to the HD-ZIP homeobox family. Class II subfamily.</text>
</comment>
<keyword evidence="4 8" id="KW-0238">DNA-binding</keyword>
<evidence type="ECO:0000256" key="3">
    <source>
        <dbReference type="ARBA" id="ARBA00023015"/>
    </source>
</evidence>
<dbReference type="SUPFAM" id="SSF46689">
    <property type="entry name" value="Homeodomain-like"/>
    <property type="match status" value="1"/>
</dbReference>
<dbReference type="OrthoDB" id="6159439at2759"/>
<dbReference type="SMART" id="SM00340">
    <property type="entry name" value="HALZ"/>
    <property type="match status" value="1"/>
</dbReference>
<name>A0A498J7S0_MALDO</name>
<feature type="DNA-binding region" description="Homeobox" evidence="8">
    <location>
        <begin position="144"/>
        <end position="203"/>
    </location>
</feature>
<dbReference type="GO" id="GO:0005634">
    <property type="term" value="C:nucleus"/>
    <property type="evidence" value="ECO:0007669"/>
    <property type="project" value="UniProtKB-SubCell"/>
</dbReference>
<dbReference type="Proteomes" id="UP000290289">
    <property type="component" value="Chromosome 8"/>
</dbReference>
<dbReference type="PROSITE" id="PS50071">
    <property type="entry name" value="HOMEOBOX_2"/>
    <property type="match status" value="1"/>
</dbReference>
<dbReference type="Pfam" id="PF02183">
    <property type="entry name" value="HALZ"/>
    <property type="match status" value="1"/>
</dbReference>
<keyword evidence="10" id="KW-0175">Coiled coil</keyword>
<keyword evidence="5 8" id="KW-0371">Homeobox</keyword>
<dbReference type="PROSITE" id="PS00027">
    <property type="entry name" value="HOMEOBOX_1"/>
    <property type="match status" value="1"/>
</dbReference>
<dbReference type="Gene3D" id="1.10.10.60">
    <property type="entry name" value="Homeodomain-like"/>
    <property type="match status" value="1"/>
</dbReference>
<evidence type="ECO:0000256" key="2">
    <source>
        <dbReference type="ARBA" id="ARBA00006074"/>
    </source>
</evidence>